<dbReference type="SMART" id="SM00448">
    <property type="entry name" value="REC"/>
    <property type="match status" value="1"/>
</dbReference>
<protein>
    <submittedName>
        <fullName evidence="6">Response regulator</fullName>
    </submittedName>
</protein>
<keyword evidence="1 3" id="KW-0597">Phosphoprotein</keyword>
<comment type="caution">
    <text evidence="6">The sequence shown here is derived from an EMBL/GenBank/DDBJ whole genome shotgun (WGS) entry which is preliminary data.</text>
</comment>
<dbReference type="CDD" id="cd17535">
    <property type="entry name" value="REC_NarL-like"/>
    <property type="match status" value="1"/>
</dbReference>
<dbReference type="InterPro" id="IPR001789">
    <property type="entry name" value="Sig_transdc_resp-reg_receiver"/>
</dbReference>
<evidence type="ECO:0000313" key="7">
    <source>
        <dbReference type="Proteomes" id="UP001597512"/>
    </source>
</evidence>
<feature type="modified residue" description="4-aspartylphosphate" evidence="3">
    <location>
        <position position="54"/>
    </location>
</feature>
<dbReference type="Proteomes" id="UP001597512">
    <property type="component" value="Unassembled WGS sequence"/>
</dbReference>
<evidence type="ECO:0000256" key="1">
    <source>
        <dbReference type="ARBA" id="ARBA00022553"/>
    </source>
</evidence>
<accession>A0ABW6AMH5</accession>
<dbReference type="InterPro" id="IPR058245">
    <property type="entry name" value="NreC/VraR/RcsB-like_REC"/>
</dbReference>
<dbReference type="PROSITE" id="PS50043">
    <property type="entry name" value="HTH_LUXR_2"/>
    <property type="match status" value="1"/>
</dbReference>
<evidence type="ECO:0000313" key="6">
    <source>
        <dbReference type="EMBL" id="MFD2935390.1"/>
    </source>
</evidence>
<dbReference type="PANTHER" id="PTHR43214:SF43">
    <property type="entry name" value="TWO-COMPONENT RESPONSE REGULATOR"/>
    <property type="match status" value="1"/>
</dbReference>
<dbReference type="PANTHER" id="PTHR43214">
    <property type="entry name" value="TWO-COMPONENT RESPONSE REGULATOR"/>
    <property type="match status" value="1"/>
</dbReference>
<keyword evidence="7" id="KW-1185">Reference proteome</keyword>
<dbReference type="PRINTS" id="PR00038">
    <property type="entry name" value="HTHLUXR"/>
</dbReference>
<dbReference type="Gene3D" id="3.40.50.2300">
    <property type="match status" value="1"/>
</dbReference>
<dbReference type="SUPFAM" id="SSF46894">
    <property type="entry name" value="C-terminal effector domain of the bipartite response regulators"/>
    <property type="match status" value="1"/>
</dbReference>
<feature type="domain" description="HTH luxR-type" evidence="4">
    <location>
        <begin position="145"/>
        <end position="210"/>
    </location>
</feature>
<sequence length="212" mass="23948">MITIGLLDDHPLIVSGIQRMLQNNSDIQLHWAISQPDDLQERLLEAPIDLLLLDINLTVANGLELCKKLHKQYPALYIIMLTSYVETTLVKAALRNGAMGYLLKNAADSEIVDAIQSVFRGERYLPQRIRDLLLEESLSQQPNQSPSPMPQLTRRELDVLRLIVQALTNQEIADKLFVSPKTIETHRMNLFQKMGVKNTAGLVRIAMEKGLV</sequence>
<name>A0ABW6AMH5_9BACT</name>
<keyword evidence="2" id="KW-0238">DNA-binding</keyword>
<feature type="domain" description="Response regulatory" evidence="5">
    <location>
        <begin position="3"/>
        <end position="119"/>
    </location>
</feature>
<dbReference type="Pfam" id="PF00196">
    <property type="entry name" value="GerE"/>
    <property type="match status" value="1"/>
</dbReference>
<proteinExistence type="predicted"/>
<dbReference type="InterPro" id="IPR039420">
    <property type="entry name" value="WalR-like"/>
</dbReference>
<reference evidence="7" key="1">
    <citation type="journal article" date="2019" name="Int. J. Syst. Evol. Microbiol.">
        <title>The Global Catalogue of Microorganisms (GCM) 10K type strain sequencing project: providing services to taxonomists for standard genome sequencing and annotation.</title>
        <authorList>
            <consortium name="The Broad Institute Genomics Platform"/>
            <consortium name="The Broad Institute Genome Sequencing Center for Infectious Disease"/>
            <person name="Wu L."/>
            <person name="Ma J."/>
        </authorList>
    </citation>
    <scope>NUCLEOTIDE SEQUENCE [LARGE SCALE GENOMIC DNA]</scope>
    <source>
        <strain evidence="7">KCTC 52490</strain>
    </source>
</reference>
<evidence type="ECO:0000259" key="4">
    <source>
        <dbReference type="PROSITE" id="PS50043"/>
    </source>
</evidence>
<dbReference type="EMBL" id="JBHUOM010000014">
    <property type="protein sequence ID" value="MFD2935390.1"/>
    <property type="molecule type" value="Genomic_DNA"/>
</dbReference>
<dbReference type="PROSITE" id="PS50110">
    <property type="entry name" value="RESPONSE_REGULATORY"/>
    <property type="match status" value="1"/>
</dbReference>
<dbReference type="SMART" id="SM00421">
    <property type="entry name" value="HTH_LUXR"/>
    <property type="match status" value="1"/>
</dbReference>
<evidence type="ECO:0000259" key="5">
    <source>
        <dbReference type="PROSITE" id="PS50110"/>
    </source>
</evidence>
<dbReference type="Pfam" id="PF00072">
    <property type="entry name" value="Response_reg"/>
    <property type="match status" value="1"/>
</dbReference>
<dbReference type="RefSeq" id="WP_381503236.1">
    <property type="nucleotide sequence ID" value="NZ_JBHUOM010000014.1"/>
</dbReference>
<dbReference type="InterPro" id="IPR011006">
    <property type="entry name" value="CheY-like_superfamily"/>
</dbReference>
<gene>
    <name evidence="6" type="ORF">ACFS25_16510</name>
</gene>
<evidence type="ECO:0000256" key="2">
    <source>
        <dbReference type="ARBA" id="ARBA00023125"/>
    </source>
</evidence>
<dbReference type="InterPro" id="IPR000792">
    <property type="entry name" value="Tscrpt_reg_LuxR_C"/>
</dbReference>
<dbReference type="CDD" id="cd06170">
    <property type="entry name" value="LuxR_C_like"/>
    <property type="match status" value="1"/>
</dbReference>
<dbReference type="SUPFAM" id="SSF52172">
    <property type="entry name" value="CheY-like"/>
    <property type="match status" value="1"/>
</dbReference>
<organism evidence="6 7">
    <name type="scientific">Spirosoma flavum</name>
    <dbReference type="NCBI Taxonomy" id="2048557"/>
    <lineage>
        <taxon>Bacteria</taxon>
        <taxon>Pseudomonadati</taxon>
        <taxon>Bacteroidota</taxon>
        <taxon>Cytophagia</taxon>
        <taxon>Cytophagales</taxon>
        <taxon>Cytophagaceae</taxon>
        <taxon>Spirosoma</taxon>
    </lineage>
</organism>
<dbReference type="InterPro" id="IPR016032">
    <property type="entry name" value="Sig_transdc_resp-reg_C-effctor"/>
</dbReference>
<evidence type="ECO:0000256" key="3">
    <source>
        <dbReference type="PROSITE-ProRule" id="PRU00169"/>
    </source>
</evidence>